<feature type="region of interest" description="Disordered" evidence="1">
    <location>
        <begin position="262"/>
        <end position="338"/>
    </location>
</feature>
<gene>
    <name evidence="2" type="ORF">AaV_200</name>
</gene>
<sequence>MSLDEIKFDMVDFNPNDENEDNEFDLLVDPSKSRPVSPENNVETVNEVSFKTIDTTEDEDVKINFSVERENDTKPSFQSAFSQINNDMNNRAVFHNENNSEKQELLFKLKRLEQKGIPLSKHYSRADSLADMRDEYNRVKSQRDLENSIKFQRKALLMTTNGTEFVNKRFDPFGLKLNGWSESVSESIDDYDEVFEELHEKYKGKGEIAPEIKLLMMVGGSAAMFHMSAKLFGNADQNINDIMNSNPDLKRQFTEAAIRNELNNGNQNTNYNDQPLPKPSYNPDESVMSPPEDVDIDRILSSIDQIAPSNPESSVEPKKRRGRPKKVRPETKSFALNI</sequence>
<feature type="compositionally biased region" description="Low complexity" evidence="1">
    <location>
        <begin position="262"/>
        <end position="272"/>
    </location>
</feature>
<feature type="compositionally biased region" description="Polar residues" evidence="1">
    <location>
        <begin position="302"/>
        <end position="313"/>
    </location>
</feature>
<keyword evidence="3" id="KW-1185">Reference proteome</keyword>
<organism evidence="2 3">
    <name type="scientific">Aureococcus anophagefferens virus</name>
    <dbReference type="NCBI Taxonomy" id="1474867"/>
    <lineage>
        <taxon>Viruses</taxon>
        <taxon>Varidnaviria</taxon>
        <taxon>Bamfordvirae</taxon>
        <taxon>Nucleocytoviricota</taxon>
        <taxon>Megaviricetes</taxon>
        <taxon>Imitervirales</taxon>
        <taxon>Schizomimiviridae</taxon>
        <taxon>Kratosvirus</taxon>
        <taxon>Kratosvirus quantuckense</taxon>
    </lineage>
</organism>
<proteinExistence type="predicted"/>
<dbReference type="Proteomes" id="UP000028667">
    <property type="component" value="Segment"/>
</dbReference>
<dbReference type="GeneID" id="20041663"/>
<dbReference type="InterPro" id="IPR043910">
    <property type="entry name" value="DUF5767"/>
</dbReference>
<dbReference type="EMBL" id="KJ645900">
    <property type="protein sequence ID" value="AII17003.1"/>
    <property type="molecule type" value="Genomic_DNA"/>
</dbReference>
<protein>
    <submittedName>
        <fullName evidence="2">Uncharacterized protein</fullName>
    </submittedName>
</protein>
<accession>A0A076FM87</accession>
<evidence type="ECO:0000313" key="3">
    <source>
        <dbReference type="Proteomes" id="UP000028667"/>
    </source>
</evidence>
<dbReference type="RefSeq" id="YP_009052274.1">
    <property type="nucleotide sequence ID" value="NC_024697.1"/>
</dbReference>
<evidence type="ECO:0000256" key="1">
    <source>
        <dbReference type="SAM" id="MobiDB-lite"/>
    </source>
</evidence>
<dbReference type="KEGG" id="vg:20041663"/>
<name>A0A076FM87_9VIRU</name>
<reference evidence="2 3" key="1">
    <citation type="journal article" date="2014" name="Virology">
        <title>Genome of brown tide virus (AaV), the little giant of the Megaviridae, elucidates NCLDV genome expansion and host-virus coevolution.</title>
        <authorList>
            <person name="Moniruzzaman M."/>
            <person name="LeCleir G.R."/>
            <person name="Brown C.M."/>
            <person name="Gobler C.J."/>
            <person name="Bidle K.D."/>
            <person name="Wilson W.H."/>
            <person name="Wilhelm S.W."/>
        </authorList>
    </citation>
    <scope>NUCLEOTIDE SEQUENCE [LARGE SCALE GENOMIC DNA]</scope>
    <source>
        <strain evidence="2">BtV-01</strain>
    </source>
</reference>
<dbReference type="OrthoDB" id="6722at10239"/>
<evidence type="ECO:0000313" key="2">
    <source>
        <dbReference type="EMBL" id="AII17003.1"/>
    </source>
</evidence>
<dbReference type="Pfam" id="PF19071">
    <property type="entry name" value="DUF5767"/>
    <property type="match status" value="1"/>
</dbReference>